<feature type="compositionally biased region" description="Basic residues" evidence="1">
    <location>
        <begin position="59"/>
        <end position="76"/>
    </location>
</feature>
<evidence type="ECO:0000256" key="1">
    <source>
        <dbReference type="SAM" id="MobiDB-lite"/>
    </source>
</evidence>
<dbReference type="PANTHER" id="PTHR33678">
    <property type="entry name" value="BLL1576 PROTEIN"/>
    <property type="match status" value="1"/>
</dbReference>
<dbReference type="InterPro" id="IPR004291">
    <property type="entry name" value="Transposase_IS66_central"/>
</dbReference>
<dbReference type="InterPro" id="IPR052344">
    <property type="entry name" value="Transposase-related"/>
</dbReference>
<evidence type="ECO:0000259" key="3">
    <source>
        <dbReference type="Pfam" id="PF13005"/>
    </source>
</evidence>
<feature type="domain" description="Transposase IS66 zinc-finger binding" evidence="3">
    <location>
        <begin position="95"/>
        <end position="138"/>
    </location>
</feature>
<comment type="caution">
    <text evidence="5">The sequence shown here is derived from an EMBL/GenBank/DDBJ whole genome shotgun (WGS) entry which is preliminary data.</text>
</comment>
<dbReference type="Pfam" id="PF20042">
    <property type="entry name" value="DUF6444"/>
    <property type="match status" value="1"/>
</dbReference>
<dbReference type="EMBL" id="JAAEJV010000067">
    <property type="protein sequence ID" value="MBF5060049.1"/>
    <property type="molecule type" value="Genomic_DNA"/>
</dbReference>
<dbReference type="PANTHER" id="PTHR33678:SF2">
    <property type="match status" value="1"/>
</dbReference>
<evidence type="ECO:0000259" key="2">
    <source>
        <dbReference type="Pfam" id="PF03050"/>
    </source>
</evidence>
<accession>A0ABS0B0Y4</accession>
<sequence>MDMKPTYEELETELAETRNALKEAQEALKLALERIAKLEEQLNLNSKNSSKPPSSDKKASKKGRKKNGAKRGHPGHFRPLFALEEVDKFVNIEAKQCPNCAEEVRPTGKISVHQQVKIPEKPYIVTQYNRKQFYCPCCKKYRLPHLPKEVGLSAFGTKLSAFMGFLSGSCRLPRRVCLDVLKQGFGIKAAVGTQSNIEGRVSEALKPAYKEIEDKVRLSSKPKNIDETGWSLWGEREFVWVMSTSQESLYKIQEGRGAKYRDSLLGNTNKRSIFITDRLAIYNFKGPHQYCLAHIRRDLKRFAQRAQLDGEWGKVMLECLDKIFLLWGEYKAKKRSQRSFRHSSKRYRDEFEYGLAIAALKNAHSSSLRGFARSLLKRLKKLWVFVTREGVEPTNNQAERDLRAIVLWRKISYGSKSERGDRFRVWGA</sequence>
<keyword evidence="6" id="KW-1185">Reference proteome</keyword>
<dbReference type="InterPro" id="IPR045618">
    <property type="entry name" value="DUF6444"/>
</dbReference>
<dbReference type="Pfam" id="PF13005">
    <property type="entry name" value="zf-IS66"/>
    <property type="match status" value="1"/>
</dbReference>
<dbReference type="NCBIfam" id="NF033517">
    <property type="entry name" value="transpos_IS66"/>
    <property type="match status" value="1"/>
</dbReference>
<dbReference type="Proteomes" id="UP001194714">
    <property type="component" value="Unassembled WGS sequence"/>
</dbReference>
<dbReference type="Pfam" id="PF03050">
    <property type="entry name" value="DDE_Tnp_IS66"/>
    <property type="match status" value="1"/>
</dbReference>
<proteinExistence type="predicted"/>
<protein>
    <recommendedName>
        <fullName evidence="7">Transposase</fullName>
    </recommendedName>
</protein>
<organism evidence="5 6">
    <name type="scientific">Candidatus Neptunichlamydia vexilliferae</name>
    <dbReference type="NCBI Taxonomy" id="1651774"/>
    <lineage>
        <taxon>Bacteria</taxon>
        <taxon>Pseudomonadati</taxon>
        <taxon>Chlamydiota</taxon>
        <taxon>Chlamydiia</taxon>
        <taxon>Parachlamydiales</taxon>
        <taxon>Simkaniaceae</taxon>
        <taxon>Candidatus Neptunichlamydia</taxon>
    </lineage>
</organism>
<dbReference type="InterPro" id="IPR024474">
    <property type="entry name" value="Znf_dom_IS66"/>
</dbReference>
<gene>
    <name evidence="5" type="ORF">NEPTK9_001575</name>
</gene>
<feature type="domain" description="DUF6444" evidence="4">
    <location>
        <begin position="7"/>
        <end position="77"/>
    </location>
</feature>
<evidence type="ECO:0000313" key="5">
    <source>
        <dbReference type="EMBL" id="MBF5060049.1"/>
    </source>
</evidence>
<reference evidence="5 6" key="1">
    <citation type="submission" date="2020-01" db="EMBL/GenBank/DDBJ databases">
        <title>Draft genome sequence of Cand. Neptunochlamydia vexilliferae K9.</title>
        <authorList>
            <person name="Schulz F."/>
            <person name="Koestlbacher S."/>
            <person name="Wascher F."/>
            <person name="Pizzetti I."/>
            <person name="Horn M."/>
        </authorList>
    </citation>
    <scope>NUCLEOTIDE SEQUENCE [LARGE SCALE GENOMIC DNA]</scope>
    <source>
        <strain evidence="5 6">K9</strain>
    </source>
</reference>
<name>A0ABS0B0Y4_9BACT</name>
<feature type="domain" description="Transposase IS66 central" evidence="2">
    <location>
        <begin position="183"/>
        <end position="420"/>
    </location>
</feature>
<evidence type="ECO:0008006" key="7">
    <source>
        <dbReference type="Google" id="ProtNLM"/>
    </source>
</evidence>
<feature type="region of interest" description="Disordered" evidence="1">
    <location>
        <begin position="41"/>
        <end position="76"/>
    </location>
</feature>
<evidence type="ECO:0000259" key="4">
    <source>
        <dbReference type="Pfam" id="PF20042"/>
    </source>
</evidence>
<evidence type="ECO:0000313" key="6">
    <source>
        <dbReference type="Proteomes" id="UP001194714"/>
    </source>
</evidence>